<dbReference type="EMBL" id="KI275808">
    <property type="protein sequence ID" value="ESA22161.1"/>
    <property type="molecule type" value="Genomic_DNA"/>
</dbReference>
<accession>U9V2Q9</accession>
<sequence>MYSENNMVIEMEKSYNCLLLGNNNILFPLAIFKDEVGKEKKVANSDNMILWKTNNVKMSDIKDRNISTEDDVKNELNGKKWNLIHCLEDILKN</sequence>
<evidence type="ECO:0000313" key="1">
    <source>
        <dbReference type="EMBL" id="ESA22161.1"/>
    </source>
</evidence>
<organism evidence="1">
    <name type="scientific">Rhizophagus irregularis (strain DAOM 181602 / DAOM 197198 / MUCL 43194)</name>
    <name type="common">Arbuscular mycorrhizal fungus</name>
    <name type="synonym">Glomus intraradices</name>
    <dbReference type="NCBI Taxonomy" id="747089"/>
    <lineage>
        <taxon>Eukaryota</taxon>
        <taxon>Fungi</taxon>
        <taxon>Fungi incertae sedis</taxon>
        <taxon>Mucoromycota</taxon>
        <taxon>Glomeromycotina</taxon>
        <taxon>Glomeromycetes</taxon>
        <taxon>Glomerales</taxon>
        <taxon>Glomeraceae</taxon>
        <taxon>Rhizophagus</taxon>
    </lineage>
</organism>
<proteinExistence type="predicted"/>
<name>U9V2Q9_RHIID</name>
<protein>
    <submittedName>
        <fullName evidence="1">Uncharacterized protein</fullName>
    </submittedName>
</protein>
<dbReference type="HOGENOM" id="CLU_2400810_0_0_1"/>
<gene>
    <name evidence="1" type="ORF">GLOINDRAFT_16710</name>
</gene>
<dbReference type="AlphaFoldDB" id="U9V2Q9"/>
<reference evidence="1" key="1">
    <citation type="submission" date="2013-07" db="EMBL/GenBank/DDBJ databases">
        <title>The genome of an arbuscular mycorrhizal fungus provides insights into the evolution of the oldest plant symbiosis.</title>
        <authorList>
            <consortium name="DOE Joint Genome Institute"/>
            <person name="Tisserant E."/>
            <person name="Malbreil M."/>
            <person name="Kuo A."/>
            <person name="Kohler A."/>
            <person name="Symeonidi A."/>
            <person name="Balestrini R."/>
            <person name="Charron P."/>
            <person name="Duensing N."/>
            <person name="Frei-dit-Frey N."/>
            <person name="Gianinazzi-Pearson V."/>
            <person name="Gilbert B."/>
            <person name="Handa Y."/>
            <person name="Hijri M."/>
            <person name="Kaul R."/>
            <person name="Kawaguchi M."/>
            <person name="Krajinski F."/>
            <person name="Lammers P."/>
            <person name="Lapierre D."/>
            <person name="Masclaux F.G."/>
            <person name="Murat C."/>
            <person name="Morin E."/>
            <person name="Ndikumana S."/>
            <person name="Pagni M."/>
            <person name="Petitpierre D."/>
            <person name="Requena N."/>
            <person name="Rosikiewicz P."/>
            <person name="Riley R."/>
            <person name="Saito K."/>
            <person name="San Clemente H."/>
            <person name="Shapiro H."/>
            <person name="van Tuinen D."/>
            <person name="Becard G."/>
            <person name="Bonfante P."/>
            <person name="Paszkowski U."/>
            <person name="Shachar-Hill Y."/>
            <person name="Young J.P."/>
            <person name="Sanders I.R."/>
            <person name="Henrissat B."/>
            <person name="Rensing S.A."/>
            <person name="Grigoriev I.V."/>
            <person name="Corradi N."/>
            <person name="Roux C."/>
            <person name="Martin F."/>
        </authorList>
    </citation>
    <scope>NUCLEOTIDE SEQUENCE</scope>
    <source>
        <strain evidence="1">DAOM 197198</strain>
    </source>
</reference>